<dbReference type="EMBL" id="GBRH01227161">
    <property type="protein sequence ID" value="JAD70734.1"/>
    <property type="molecule type" value="Transcribed_RNA"/>
</dbReference>
<feature type="region of interest" description="Disordered" evidence="1">
    <location>
        <begin position="1"/>
        <end position="26"/>
    </location>
</feature>
<organism evidence="2">
    <name type="scientific">Arundo donax</name>
    <name type="common">Giant reed</name>
    <name type="synonym">Donax arundinaceus</name>
    <dbReference type="NCBI Taxonomy" id="35708"/>
    <lineage>
        <taxon>Eukaryota</taxon>
        <taxon>Viridiplantae</taxon>
        <taxon>Streptophyta</taxon>
        <taxon>Embryophyta</taxon>
        <taxon>Tracheophyta</taxon>
        <taxon>Spermatophyta</taxon>
        <taxon>Magnoliopsida</taxon>
        <taxon>Liliopsida</taxon>
        <taxon>Poales</taxon>
        <taxon>Poaceae</taxon>
        <taxon>PACMAD clade</taxon>
        <taxon>Arundinoideae</taxon>
        <taxon>Arundineae</taxon>
        <taxon>Arundo</taxon>
    </lineage>
</organism>
<evidence type="ECO:0000256" key="1">
    <source>
        <dbReference type="SAM" id="MobiDB-lite"/>
    </source>
</evidence>
<reference evidence="2" key="1">
    <citation type="submission" date="2014-09" db="EMBL/GenBank/DDBJ databases">
        <authorList>
            <person name="Magalhaes I.L.F."/>
            <person name="Oliveira U."/>
            <person name="Santos F.R."/>
            <person name="Vidigal T.H.D.A."/>
            <person name="Brescovit A.D."/>
            <person name="Santos A.J."/>
        </authorList>
    </citation>
    <scope>NUCLEOTIDE SEQUENCE</scope>
    <source>
        <tissue evidence="2">Shoot tissue taken approximately 20 cm above the soil surface</tissue>
    </source>
</reference>
<proteinExistence type="predicted"/>
<accession>A0A0A9C380</accession>
<evidence type="ECO:0000313" key="2">
    <source>
        <dbReference type="EMBL" id="JAD70734.1"/>
    </source>
</evidence>
<sequence length="26" mass="2617">MVGGGDFGRRRNRASTGTGMSSSGKS</sequence>
<protein>
    <submittedName>
        <fullName evidence="2">Uncharacterized protein</fullName>
    </submittedName>
</protein>
<dbReference type="AlphaFoldDB" id="A0A0A9C380"/>
<feature type="compositionally biased region" description="Low complexity" evidence="1">
    <location>
        <begin position="15"/>
        <end position="26"/>
    </location>
</feature>
<reference evidence="2" key="2">
    <citation type="journal article" date="2015" name="Data Brief">
        <title>Shoot transcriptome of the giant reed, Arundo donax.</title>
        <authorList>
            <person name="Barrero R.A."/>
            <person name="Guerrero F.D."/>
            <person name="Moolhuijzen P."/>
            <person name="Goolsby J.A."/>
            <person name="Tidwell J."/>
            <person name="Bellgard S.E."/>
            <person name="Bellgard M.I."/>
        </authorList>
    </citation>
    <scope>NUCLEOTIDE SEQUENCE</scope>
    <source>
        <tissue evidence="2">Shoot tissue taken approximately 20 cm above the soil surface</tissue>
    </source>
</reference>
<name>A0A0A9C380_ARUDO</name>